<comment type="caution">
    <text evidence="1">The sequence shown here is derived from an EMBL/GenBank/DDBJ whole genome shotgun (WGS) entry which is preliminary data.</text>
</comment>
<sequence>MIVPFRDARQLKSYPARHLINAASELLSFAQQMERDCEEEDDRVQFLLKSQDIIKRIEIMATDLLSYKAARTFENLGRRR</sequence>
<evidence type="ECO:0000313" key="2">
    <source>
        <dbReference type="Proteomes" id="UP000256301"/>
    </source>
</evidence>
<gene>
    <name evidence="1" type="ORF">DWQ56_11250</name>
</gene>
<organism evidence="1 2">
    <name type="scientific">Microcystis aeruginosa DA14</name>
    <dbReference type="NCBI Taxonomy" id="1987506"/>
    <lineage>
        <taxon>Bacteria</taxon>
        <taxon>Bacillati</taxon>
        <taxon>Cyanobacteriota</taxon>
        <taxon>Cyanophyceae</taxon>
        <taxon>Oscillatoriophycideae</taxon>
        <taxon>Chroococcales</taxon>
        <taxon>Microcystaceae</taxon>
        <taxon>Microcystis</taxon>
    </lineage>
</organism>
<proteinExistence type="predicted"/>
<evidence type="ECO:0000313" key="1">
    <source>
        <dbReference type="EMBL" id="REJ57823.1"/>
    </source>
</evidence>
<accession>A0A3E0MFP3</accession>
<name>A0A3E0MFP3_MICAE</name>
<dbReference type="EMBL" id="QQWE01000003">
    <property type="protein sequence ID" value="REJ57823.1"/>
    <property type="molecule type" value="Genomic_DNA"/>
</dbReference>
<protein>
    <submittedName>
        <fullName evidence="1">Uncharacterized protein</fullName>
    </submittedName>
</protein>
<dbReference type="AlphaFoldDB" id="A0A3E0MFP3"/>
<reference evidence="1 2" key="1">
    <citation type="submission" date="2017-08" db="EMBL/GenBank/DDBJ databases">
        <title>Functional genomic and metabolic studies of the symbiotic interactions of six Microcystis-dominated communities.</title>
        <authorList>
            <person name="Li Q."/>
            <person name="Lin F."/>
        </authorList>
    </citation>
    <scope>NUCLEOTIDE SEQUENCE [LARGE SCALE GENOMIC DNA]</scope>
    <source>
        <strain evidence="1">DA14</strain>
    </source>
</reference>
<dbReference type="Proteomes" id="UP000256301">
    <property type="component" value="Unassembled WGS sequence"/>
</dbReference>